<accession>A0A8C1Q194</accession>
<evidence type="ECO:0000256" key="6">
    <source>
        <dbReference type="ARBA" id="ARBA00023119"/>
    </source>
</evidence>
<proteinExistence type="predicted"/>
<keyword evidence="3" id="KW-0272">Extracellular matrix</keyword>
<evidence type="ECO:0000256" key="2">
    <source>
        <dbReference type="ARBA" id="ARBA00022525"/>
    </source>
</evidence>
<dbReference type="FunFam" id="2.60.120.200:FF:000016">
    <property type="entry name" value="Collagen XI alpha 1 chain"/>
    <property type="match status" value="1"/>
</dbReference>
<keyword evidence="2" id="KW-0964">Secreted</keyword>
<dbReference type="Pfam" id="PF01391">
    <property type="entry name" value="Collagen"/>
    <property type="match status" value="6"/>
</dbReference>
<dbReference type="Ensembl" id="ENSCCRT00010127675.1">
    <property type="protein sequence ID" value="ENSCCRP00010114826.1"/>
    <property type="gene ID" value="ENSCCRG00010049571.1"/>
</dbReference>
<dbReference type="InterPro" id="IPR008160">
    <property type="entry name" value="Collagen"/>
</dbReference>
<evidence type="ECO:0000259" key="9">
    <source>
        <dbReference type="PROSITE" id="PS51461"/>
    </source>
</evidence>
<dbReference type="GO" id="GO:0030198">
    <property type="term" value="P:extracellular matrix organization"/>
    <property type="evidence" value="ECO:0007669"/>
    <property type="project" value="TreeGrafter"/>
</dbReference>
<organism evidence="10 11">
    <name type="scientific">Cyprinus carpio</name>
    <name type="common">Common carp</name>
    <dbReference type="NCBI Taxonomy" id="7962"/>
    <lineage>
        <taxon>Eukaryota</taxon>
        <taxon>Metazoa</taxon>
        <taxon>Chordata</taxon>
        <taxon>Craniata</taxon>
        <taxon>Vertebrata</taxon>
        <taxon>Euteleostomi</taxon>
        <taxon>Actinopterygii</taxon>
        <taxon>Neopterygii</taxon>
        <taxon>Teleostei</taxon>
        <taxon>Ostariophysi</taxon>
        <taxon>Cypriniformes</taxon>
        <taxon>Cyprinidae</taxon>
        <taxon>Cyprininae</taxon>
        <taxon>Cyprinus</taxon>
    </lineage>
</organism>
<evidence type="ECO:0000256" key="8">
    <source>
        <dbReference type="SAM" id="MobiDB-lite"/>
    </source>
</evidence>
<evidence type="ECO:0000313" key="10">
    <source>
        <dbReference type="Ensembl" id="ENSCCRP00010114826.1"/>
    </source>
</evidence>
<keyword evidence="7" id="KW-0379">Hydroxylation</keyword>
<keyword evidence="4" id="KW-0732">Signal</keyword>
<dbReference type="FunFam" id="2.60.120.1000:FF:000002">
    <property type="entry name" value="Collagen XI alpha 1 chain"/>
    <property type="match status" value="1"/>
</dbReference>
<dbReference type="PROSITE" id="PS51461">
    <property type="entry name" value="NC1_FIB"/>
    <property type="match status" value="1"/>
</dbReference>
<dbReference type="Gene3D" id="2.60.120.200">
    <property type="match status" value="1"/>
</dbReference>
<dbReference type="Gene3D" id="2.60.120.1000">
    <property type="match status" value="1"/>
</dbReference>
<feature type="domain" description="Fibrillar collagen NC1" evidence="9">
    <location>
        <begin position="1159"/>
        <end position="1387"/>
    </location>
</feature>
<dbReference type="GO" id="GO:0030020">
    <property type="term" value="F:extracellular matrix structural constituent conferring tensile strength"/>
    <property type="evidence" value="ECO:0007669"/>
    <property type="project" value="TreeGrafter"/>
</dbReference>
<dbReference type="InterPro" id="IPR000885">
    <property type="entry name" value="Fib_collagen_C"/>
</dbReference>
<evidence type="ECO:0000256" key="5">
    <source>
        <dbReference type="ARBA" id="ARBA00022737"/>
    </source>
</evidence>
<evidence type="ECO:0000313" key="11">
    <source>
        <dbReference type="Proteomes" id="UP000694427"/>
    </source>
</evidence>
<dbReference type="InterPro" id="IPR050149">
    <property type="entry name" value="Collagen_superfamily"/>
</dbReference>
<comment type="subcellular location">
    <subcellularLocation>
        <location evidence="1">Secreted</location>
    </subcellularLocation>
</comment>
<dbReference type="Gene3D" id="1.20.5.320">
    <property type="entry name" value="6-Phosphogluconate Dehydrogenase, domain 3"/>
    <property type="match status" value="1"/>
</dbReference>
<feature type="compositionally biased region" description="Gly residues" evidence="8">
    <location>
        <begin position="661"/>
        <end position="675"/>
    </location>
</feature>
<feature type="region of interest" description="Disordered" evidence="8">
    <location>
        <begin position="399"/>
        <end position="502"/>
    </location>
</feature>
<dbReference type="Proteomes" id="UP000694427">
    <property type="component" value="Unplaced"/>
</dbReference>
<feature type="compositionally biased region" description="Low complexity" evidence="8">
    <location>
        <begin position="866"/>
        <end position="881"/>
    </location>
</feature>
<protein>
    <submittedName>
        <fullName evidence="10">Collagen, type V, alpha 3a</fullName>
    </submittedName>
</protein>
<dbReference type="SMART" id="SM00210">
    <property type="entry name" value="TSPN"/>
    <property type="match status" value="1"/>
</dbReference>
<evidence type="ECO:0000256" key="1">
    <source>
        <dbReference type="ARBA" id="ARBA00004613"/>
    </source>
</evidence>
<keyword evidence="5" id="KW-0677">Repeat</keyword>
<dbReference type="InterPro" id="IPR048287">
    <property type="entry name" value="TSPN-like_N"/>
</dbReference>
<name>A0A8C1Q194_CYPCA</name>
<feature type="compositionally biased region" description="Basic and acidic residues" evidence="8">
    <location>
        <begin position="856"/>
        <end position="865"/>
    </location>
</feature>
<dbReference type="PANTHER" id="PTHR24023">
    <property type="entry name" value="COLLAGEN ALPHA"/>
    <property type="match status" value="1"/>
</dbReference>
<feature type="region of interest" description="Disordered" evidence="8">
    <location>
        <begin position="1111"/>
        <end position="1131"/>
    </location>
</feature>
<feature type="compositionally biased region" description="Gly residues" evidence="8">
    <location>
        <begin position="909"/>
        <end position="930"/>
    </location>
</feature>
<dbReference type="GO" id="GO:0005581">
    <property type="term" value="C:collagen trimer"/>
    <property type="evidence" value="ECO:0007669"/>
    <property type="project" value="UniProtKB-KW"/>
</dbReference>
<evidence type="ECO:0000256" key="7">
    <source>
        <dbReference type="ARBA" id="ARBA00023278"/>
    </source>
</evidence>
<reference evidence="10" key="1">
    <citation type="submission" date="2025-08" db="UniProtKB">
        <authorList>
            <consortium name="Ensembl"/>
        </authorList>
    </citation>
    <scope>IDENTIFICATION</scope>
</reference>
<keyword evidence="11" id="KW-1185">Reference proteome</keyword>
<dbReference type="SMART" id="SM00038">
    <property type="entry name" value="COLFI"/>
    <property type="match status" value="1"/>
</dbReference>
<sequence length="1388" mass="143375">YKVFSYNFSVNSNLFIAAYKRNSVFFSLLCVANLINVLRVLELSEDMEGVSVVTGLCIERKDTSETDMAYRIDKKIQLSAPTKQFFPDSAFPENFSLMTTVKAKKNSQFFLVSLYDEQGVQQLGLEMGRSPVFLYEDHQGQPAPDLYPIFKKINLADGKWHRIAYSVEGKSVTLYLDCKKVQTLELMRGDSPVVSTDGVVVFGTRLLDEEVFEGEIQQLLLVDDPQAAAYYCQDYIPDCDSPLPYSTQSLAPEEVSDFSVSLAPHVVKKGPEGRPGLPGADGIPGPPGTLLMLPFQYGGDSQKGPVISAQEAQAQAILQQTKVRHPNQTVFGSYICPLHSFIMTVQSVVVLVECVFEKADLSILLMDLFLFLQGDRGFDGLPGLPGNKGHRVRKEHQIGEDGFPGAKGDMGIKGDRGDTGAPGNRGEDGPEGLKGQSGPMGEPGSAGIAGEKGKLGVPGLPGYPGRQGSKGSVGFPGTAGVEGEKGKRGPAGQTGPDGERGPNVVWYMFKICVTSLSLSYAQGSAGHDGPQGAAGERGPQGPQGRDGEAGPKGPNGPPGKDGLPGHPGQRGEPGFQGKTGPPGPAGVIGPQGKTGETGPTGDRGHPGAPGPPGEQGLPGVTGKEGAKGDPGPAGLPGKSGPAGRRGFRGERGLPGTLGTAGLKGGEGPPGVGATGERGPAGPAGAIGQPGHTGGVGPPGPMGEKGEPGEKGSFGPAGRDGEQGPVGLPGPAGSPGPPGEDGDKGETGGPGQKGSKGDKGEGGPPGPPGSQGPPGQLGAPGLDGEPGPRGQQGMYGPKGDEGPRGFKGANGPPGLQGMPGPPGEKGESGNVGAMVRCGEDGEAGNPGNVGETGPPGEKGEVGEKGDTGPPGAAGPPGIRGTPGSDGPKGHPGPLGFPGDTGPPGEPGANGIDGGPGTKGDNGEPGKGGPPGASGEPGPQGPPGRRGHVGPEGNEGKQGKKGAKGSAGAEGPMGKTGPVGPQGHPGNPGPEGLRGIPGSAGEQGLNGPPGQTGPPGPMVKFSPLLSLPYRSTAGHVGLIGLIGPPGEMGEKGDRGLPGNQGVQGPKGDGVCINFCYYKKNILYTIGARGDPGPAGPPGLPGPPATMIEPLPFREGRKKRRRHSNQQGARVRSDIEDEEAVQFNMEDFLQADESLDEPEGMEEVFASLNSMKTEVELMRKPLGTFESPARTCKELMLCHPEYKDGEYWIDPNQGCHRDSIKVFCNFTAEGETCLHPDKRFEMVKLAAWNKEKPGSWYSQYRKGKQFSYIDTDGNPVPVVQLTFLKLLSATATQTFTYSCQNSVGWYDVASHSHQHAVRFRGSNDEEMTQTKSPFITSLHDGCQTRKGQERTVLWIDSPRSELLPVIDVAVSDFGNNNQKFGFHVGPVCFNG</sequence>
<feature type="region of interest" description="Disordered" evidence="8">
    <location>
        <begin position="521"/>
        <end position="1015"/>
    </location>
</feature>
<dbReference type="GO" id="GO:0005615">
    <property type="term" value="C:extracellular space"/>
    <property type="evidence" value="ECO:0007669"/>
    <property type="project" value="TreeGrafter"/>
</dbReference>
<evidence type="ECO:0000256" key="4">
    <source>
        <dbReference type="ARBA" id="ARBA00022729"/>
    </source>
</evidence>
<dbReference type="Pfam" id="PF01410">
    <property type="entry name" value="COLFI"/>
    <property type="match status" value="1"/>
</dbReference>
<reference evidence="10" key="2">
    <citation type="submission" date="2025-09" db="UniProtKB">
        <authorList>
            <consortium name="Ensembl"/>
        </authorList>
    </citation>
    <scope>IDENTIFICATION</scope>
</reference>
<evidence type="ECO:0000256" key="3">
    <source>
        <dbReference type="ARBA" id="ARBA00022530"/>
    </source>
</evidence>
<dbReference type="InterPro" id="IPR013320">
    <property type="entry name" value="ConA-like_dom_sf"/>
</dbReference>
<feature type="compositionally biased region" description="Low complexity" evidence="8">
    <location>
        <begin position="772"/>
        <end position="782"/>
    </location>
</feature>
<dbReference type="PANTHER" id="PTHR24023:SF1097">
    <property type="entry name" value="COLLAGEN ALPHA-1(VII) CHAIN ISOFORM X1"/>
    <property type="match status" value="1"/>
</dbReference>
<dbReference type="SUPFAM" id="SSF49899">
    <property type="entry name" value="Concanavalin A-like lectins/glucanases"/>
    <property type="match status" value="1"/>
</dbReference>
<feature type="compositionally biased region" description="Low complexity" evidence="8">
    <location>
        <begin position="676"/>
        <end position="689"/>
    </location>
</feature>
<dbReference type="GO" id="GO:0031012">
    <property type="term" value="C:extracellular matrix"/>
    <property type="evidence" value="ECO:0007669"/>
    <property type="project" value="TreeGrafter"/>
</dbReference>
<keyword evidence="6" id="KW-0176">Collagen</keyword>